<evidence type="ECO:0000313" key="2">
    <source>
        <dbReference type="EMBL" id="QYY44721.1"/>
    </source>
</evidence>
<sequence>MRRQPLGTFIKERRKRYKKTQLEVSRFVGISLKSYRRIENNKSIPKQETLILICRALRIDTSEIKWLYLYAIRSEIQLLELANLYFSRGEFKFALCVMSRFFALSKAKKKKHFITIGLFLLMKWDLYRGEVRKEMARYACEQAESLTKKQLLLLIKTVFMPKKQKNRSTNRFLF</sequence>
<dbReference type="CDD" id="cd00093">
    <property type="entry name" value="HTH_XRE"/>
    <property type="match status" value="1"/>
</dbReference>
<feature type="domain" description="HTH cro/C1-type" evidence="1">
    <location>
        <begin position="10"/>
        <end position="64"/>
    </location>
</feature>
<geneLocation type="plasmid" evidence="2 3">
    <name>pAT1</name>
</geneLocation>
<organism evidence="2 3">
    <name type="scientific">Aneurinibacillus thermoaerophilus</name>
    <dbReference type="NCBI Taxonomy" id="143495"/>
    <lineage>
        <taxon>Bacteria</taxon>
        <taxon>Bacillati</taxon>
        <taxon>Bacillota</taxon>
        <taxon>Bacilli</taxon>
        <taxon>Bacillales</taxon>
        <taxon>Paenibacillaceae</taxon>
        <taxon>Aneurinibacillus group</taxon>
        <taxon>Aneurinibacillus</taxon>
    </lineage>
</organism>
<dbReference type="SUPFAM" id="SSF47413">
    <property type="entry name" value="lambda repressor-like DNA-binding domains"/>
    <property type="match status" value="1"/>
</dbReference>
<dbReference type="GeneID" id="97604236"/>
<dbReference type="RefSeq" id="WP_220561126.1">
    <property type="nucleotide sequence ID" value="NZ_CP080765.1"/>
</dbReference>
<keyword evidence="2" id="KW-0614">Plasmid</keyword>
<dbReference type="EMBL" id="CP080765">
    <property type="protein sequence ID" value="QYY44721.1"/>
    <property type="molecule type" value="Genomic_DNA"/>
</dbReference>
<evidence type="ECO:0000259" key="1">
    <source>
        <dbReference type="PROSITE" id="PS50943"/>
    </source>
</evidence>
<accession>A0ABX8YGM3</accession>
<dbReference type="InterPro" id="IPR010982">
    <property type="entry name" value="Lambda_DNA-bd_dom_sf"/>
</dbReference>
<dbReference type="SMART" id="SM00530">
    <property type="entry name" value="HTH_XRE"/>
    <property type="match status" value="1"/>
</dbReference>
<dbReference type="PROSITE" id="PS50943">
    <property type="entry name" value="HTH_CROC1"/>
    <property type="match status" value="1"/>
</dbReference>
<name>A0ABX8YGM3_ANETH</name>
<gene>
    <name evidence="2" type="ORF">K3F53_18935</name>
</gene>
<protein>
    <submittedName>
        <fullName evidence="2">Helix-turn-helix domain-containing protein</fullName>
    </submittedName>
</protein>
<proteinExistence type="predicted"/>
<dbReference type="InterPro" id="IPR001387">
    <property type="entry name" value="Cro/C1-type_HTH"/>
</dbReference>
<evidence type="ECO:0000313" key="3">
    <source>
        <dbReference type="Proteomes" id="UP000826616"/>
    </source>
</evidence>
<reference evidence="2 3" key="1">
    <citation type="submission" date="2021-08" db="EMBL/GenBank/DDBJ databases">
        <title>Complete genome sequence of the strain Aneurinibacillus thermoaerophilus CCM 8960.</title>
        <authorList>
            <person name="Musilova J."/>
            <person name="Kourilova X."/>
            <person name="Pernicova I."/>
            <person name="Bezdicek M."/>
            <person name="Lengerova M."/>
            <person name="Obruca S."/>
            <person name="Sedlar K."/>
        </authorList>
    </citation>
    <scope>NUCLEOTIDE SEQUENCE [LARGE SCALE GENOMIC DNA]</scope>
    <source>
        <strain evidence="2 3">CCM 8960</strain>
        <plasmid evidence="2 3">pAT1</plasmid>
    </source>
</reference>
<dbReference type="Proteomes" id="UP000826616">
    <property type="component" value="Plasmid pAT1"/>
</dbReference>
<dbReference type="Pfam" id="PF01381">
    <property type="entry name" value="HTH_3"/>
    <property type="match status" value="1"/>
</dbReference>
<keyword evidence="3" id="KW-1185">Reference proteome</keyword>
<dbReference type="Gene3D" id="1.10.260.40">
    <property type="entry name" value="lambda repressor-like DNA-binding domains"/>
    <property type="match status" value="1"/>
</dbReference>